<evidence type="ECO:0000256" key="1">
    <source>
        <dbReference type="SAM" id="MobiDB-lite"/>
    </source>
</evidence>
<dbReference type="KEGG" id="lsf:I8J32_015960"/>
<protein>
    <recommendedName>
        <fullName evidence="4">Stress-induced protein</fullName>
    </recommendedName>
</protein>
<dbReference type="Proteomes" id="UP000639274">
    <property type="component" value="Chromosome"/>
</dbReference>
<gene>
    <name evidence="2" type="ORF">I8J32_015960</name>
</gene>
<dbReference type="AlphaFoldDB" id="A0A974Y4V4"/>
<dbReference type="Pfam" id="PF10685">
    <property type="entry name" value="KGG"/>
    <property type="match status" value="1"/>
</dbReference>
<evidence type="ECO:0008006" key="4">
    <source>
        <dbReference type="Google" id="ProtNLM"/>
    </source>
</evidence>
<dbReference type="InterPro" id="IPR019626">
    <property type="entry name" value="Stress-induced_KGG_rpt"/>
</dbReference>
<evidence type="ECO:0000313" key="3">
    <source>
        <dbReference type="Proteomes" id="UP000639274"/>
    </source>
</evidence>
<organism evidence="2 3">
    <name type="scientific">Agrilutibacter solisilvae</name>
    <dbReference type="NCBI Taxonomy" id="2763317"/>
    <lineage>
        <taxon>Bacteria</taxon>
        <taxon>Pseudomonadati</taxon>
        <taxon>Pseudomonadota</taxon>
        <taxon>Gammaproteobacteria</taxon>
        <taxon>Lysobacterales</taxon>
        <taxon>Lysobacteraceae</taxon>
        <taxon>Agrilutibacter</taxon>
    </lineage>
</organism>
<reference evidence="2 3" key="1">
    <citation type="submission" date="2021-03" db="EMBL/GenBank/DDBJ databases">
        <title>Lysobacter sp. nov. isolated from soil of gangwondo yeongwol, south Korea.</title>
        <authorList>
            <person name="Kim K.R."/>
            <person name="Kim K.H."/>
            <person name="Jeon C.O."/>
        </authorList>
    </citation>
    <scope>NUCLEOTIDE SEQUENCE [LARGE SCALE GENOMIC DNA]</scope>
    <source>
        <strain evidence="2 3">R19</strain>
    </source>
</reference>
<accession>A0A974Y4V4</accession>
<feature type="region of interest" description="Disordered" evidence="1">
    <location>
        <begin position="1"/>
        <end position="76"/>
    </location>
</feature>
<name>A0A974Y4V4_9GAMM</name>
<evidence type="ECO:0000313" key="2">
    <source>
        <dbReference type="EMBL" id="QSX78166.1"/>
    </source>
</evidence>
<sequence length="76" mass="8200">MANDNLSHDQIPPRPSRRGFAGMDAEKRRLIARKGGQAVSRNRQHMSEIGRRGGVASGGTSRQVGPEESVDSSSLQ</sequence>
<proteinExistence type="predicted"/>
<dbReference type="EMBL" id="CP071518">
    <property type="protein sequence ID" value="QSX78166.1"/>
    <property type="molecule type" value="Genomic_DNA"/>
</dbReference>
<keyword evidence="3" id="KW-1185">Reference proteome</keyword>